<evidence type="ECO:0000313" key="3">
    <source>
        <dbReference type="Proteomes" id="UP001365781"/>
    </source>
</evidence>
<sequence length="117" mass="12815">MKTPTTMDGPPIGPALPREEPVPPADCEACGKLVGQRAKAKAEGDWSRVSDCNVLIRTHHPPRQGHLQAVASDSAFVRYQDFTTHTMQCDDCEYGESRCATAKELWTAYVRARDAAA</sequence>
<dbReference type="EMBL" id="JBBAYM010000037">
    <property type="protein sequence ID" value="MEI5615400.1"/>
    <property type="molecule type" value="Genomic_DNA"/>
</dbReference>
<keyword evidence="3" id="KW-1185">Reference proteome</keyword>
<dbReference type="RefSeq" id="WP_336541725.1">
    <property type="nucleotide sequence ID" value="NZ_JBBAYL010000011.1"/>
</dbReference>
<reference evidence="2 3" key="1">
    <citation type="submission" date="2024-03" db="EMBL/GenBank/DDBJ databases">
        <title>First Report of Pectobacterium brasiliscabiei causing potato scab in china.</title>
        <authorList>
            <person name="Handique U."/>
        </authorList>
    </citation>
    <scope>NUCLEOTIDE SEQUENCE [LARGE SCALE GENOMIC DNA]</scope>
    <source>
        <strain evidence="2 3">ZRIMU1503</strain>
    </source>
</reference>
<protein>
    <submittedName>
        <fullName evidence="2">Uncharacterized protein</fullName>
    </submittedName>
</protein>
<feature type="region of interest" description="Disordered" evidence="1">
    <location>
        <begin position="1"/>
        <end position="23"/>
    </location>
</feature>
<organism evidence="2 3">
    <name type="scientific">Streptomyces brasiliscabiei</name>
    <dbReference type="NCBI Taxonomy" id="2736302"/>
    <lineage>
        <taxon>Bacteria</taxon>
        <taxon>Bacillati</taxon>
        <taxon>Actinomycetota</taxon>
        <taxon>Actinomycetes</taxon>
        <taxon>Kitasatosporales</taxon>
        <taxon>Streptomycetaceae</taxon>
        <taxon>Streptomyces</taxon>
    </lineage>
</organism>
<proteinExistence type="predicted"/>
<name>A0ABU8GTC4_9ACTN</name>
<gene>
    <name evidence="2" type="ORF">WB403_40400</name>
</gene>
<evidence type="ECO:0000313" key="2">
    <source>
        <dbReference type="EMBL" id="MEI5615400.1"/>
    </source>
</evidence>
<dbReference type="Proteomes" id="UP001365781">
    <property type="component" value="Unassembled WGS sequence"/>
</dbReference>
<evidence type="ECO:0000256" key="1">
    <source>
        <dbReference type="SAM" id="MobiDB-lite"/>
    </source>
</evidence>
<comment type="caution">
    <text evidence="2">The sequence shown here is derived from an EMBL/GenBank/DDBJ whole genome shotgun (WGS) entry which is preliminary data.</text>
</comment>
<accession>A0ABU8GTC4</accession>